<accession>F8AXM2</accession>
<dbReference type="HOGENOM" id="CLU_018822_6_2_11"/>
<reference evidence="3 4" key="1">
    <citation type="submission" date="2011-05" db="EMBL/GenBank/DDBJ databases">
        <title>Complete sequence of chromosome of Frankia symbiont of Datisca glomerata.</title>
        <authorList>
            <consortium name="US DOE Joint Genome Institute"/>
            <person name="Lucas S."/>
            <person name="Han J."/>
            <person name="Lapidus A."/>
            <person name="Cheng J.-F."/>
            <person name="Goodwin L."/>
            <person name="Pitluck S."/>
            <person name="Peters L."/>
            <person name="Mikhailova N."/>
            <person name="Chertkov O."/>
            <person name="Teshima H."/>
            <person name="Han C."/>
            <person name="Tapia R."/>
            <person name="Land M."/>
            <person name="Hauser L."/>
            <person name="Kyrpides N."/>
            <person name="Ivanova N."/>
            <person name="Pagani I."/>
            <person name="Berry A."/>
            <person name="Pawlowski K."/>
            <person name="Persson T."/>
            <person name="Vanden Heuvel B."/>
            <person name="Benson D."/>
            <person name="Woyke T."/>
        </authorList>
    </citation>
    <scope>NUCLEOTIDE SEQUENCE [LARGE SCALE GENOMIC DNA]</scope>
    <source>
        <strain evidence="4">4085684</strain>
    </source>
</reference>
<dbReference type="Pfam" id="PF01039">
    <property type="entry name" value="Carboxyl_trans"/>
    <property type="match status" value="1"/>
</dbReference>
<protein>
    <submittedName>
        <fullName evidence="3">Propionyl-CoA carboxylase</fullName>
        <ecNumber evidence="3">6.4.1.3</ecNumber>
    </submittedName>
</protein>
<dbReference type="Gene3D" id="3.90.226.10">
    <property type="entry name" value="2-enoyl-CoA Hydratase, Chain A, domain 1"/>
    <property type="match status" value="2"/>
</dbReference>
<dbReference type="PANTHER" id="PTHR43842">
    <property type="entry name" value="PROPIONYL-COA CARBOXYLASE BETA CHAIN"/>
    <property type="match status" value="1"/>
</dbReference>
<evidence type="ECO:0000259" key="2">
    <source>
        <dbReference type="PROSITE" id="PS50989"/>
    </source>
</evidence>
<dbReference type="PROSITE" id="PS50980">
    <property type="entry name" value="COA_CT_NTER"/>
    <property type="match status" value="1"/>
</dbReference>
<gene>
    <name evidence="3" type="ordered locus">FsymDg_3061</name>
</gene>
<dbReference type="FunFam" id="3.90.226.10:FF:000016">
    <property type="entry name" value="Propionyl-CoA carboxylase, beta subunit"/>
    <property type="match status" value="1"/>
</dbReference>
<dbReference type="STRING" id="656024.FsymDg_3061"/>
<keyword evidence="3" id="KW-0436">Ligase</keyword>
<sequence length="571" mass="61878">MVSVLHNSPDGEESTVEPAAYWALPNQLIPDQGNRRPISQDSDGISLEAARESEPLTLEQHTALLARRRLLAEQGDDPEATRRHHARGKLTARERIEQLLDADSFTELDLFAQHRATGFGMERSHPSGDGVVTGFGTVDGRSVVVFAHDARVRGGALGETFAAKIHQVLDLAESIGAPVIGLNDGGGARIQEGVAALAGFGGLFARNVRLSGVVPQISVVLGSCAGGAVYSPALTDFIFMTRDTANMFITGPDVVRSVTGEDVSQAELGGAQVHAERTGVASFLADDEETCLDEVRYLLSFLPSNNNEAPPVVASSDDPDRRCPELLRIVPPNERTPYDIRAVIEEIVDDGEYLEVQAHWARNIVCVLARFDGRVVGIVGNQPMVLAGVLDIDASEKAARFVRMCDAYNIPLVTLVDVPGFLPGVDQEHNAIIRRGAKLLYAYCEATVPRIQVILRKAFGGAYIVMDSKSIGSDLSFAWPVNQTAVMGAEGAANIIFRKELAAADDPDQLRAELTKKYSDALLHPYAAAERGHVDDVIDPADTRRMIVRGLAFLRTKRHVQQIRKHPNEPL</sequence>
<dbReference type="eggNOG" id="COG4799">
    <property type="taxonomic scope" value="Bacteria"/>
</dbReference>
<dbReference type="InterPro" id="IPR011762">
    <property type="entry name" value="COA_CT_N"/>
</dbReference>
<dbReference type="GO" id="GO:0009317">
    <property type="term" value="C:acetyl-CoA carboxylase complex"/>
    <property type="evidence" value="ECO:0007669"/>
    <property type="project" value="TreeGrafter"/>
</dbReference>
<dbReference type="KEGG" id="fsy:FsymDg_3061"/>
<evidence type="ECO:0000313" key="3">
    <source>
        <dbReference type="EMBL" id="AEH10373.1"/>
    </source>
</evidence>
<feature type="domain" description="CoA carboxyltransferase N-terminal" evidence="1">
    <location>
        <begin position="55"/>
        <end position="314"/>
    </location>
</feature>
<dbReference type="PANTHER" id="PTHR43842:SF2">
    <property type="entry name" value="PROPIONYL-COA CARBOXYLASE BETA CHAIN, MITOCHONDRIAL"/>
    <property type="match status" value="1"/>
</dbReference>
<dbReference type="EMBL" id="CP002801">
    <property type="protein sequence ID" value="AEH10373.1"/>
    <property type="molecule type" value="Genomic_DNA"/>
</dbReference>
<dbReference type="InterPro" id="IPR011763">
    <property type="entry name" value="COA_CT_C"/>
</dbReference>
<keyword evidence="4" id="KW-1185">Reference proteome</keyword>
<evidence type="ECO:0000259" key="1">
    <source>
        <dbReference type="PROSITE" id="PS50980"/>
    </source>
</evidence>
<dbReference type="PROSITE" id="PS50989">
    <property type="entry name" value="COA_CT_CTER"/>
    <property type="match status" value="1"/>
</dbReference>
<dbReference type="GO" id="GO:0004658">
    <property type="term" value="F:propionyl-CoA carboxylase activity"/>
    <property type="evidence" value="ECO:0007669"/>
    <property type="project" value="UniProtKB-EC"/>
</dbReference>
<dbReference type="Proteomes" id="UP000001549">
    <property type="component" value="Chromosome"/>
</dbReference>
<dbReference type="AlphaFoldDB" id="F8AXM2"/>
<evidence type="ECO:0000313" key="4">
    <source>
        <dbReference type="Proteomes" id="UP000001549"/>
    </source>
</evidence>
<name>F8AXM2_9ACTN</name>
<dbReference type="EC" id="6.4.1.3" evidence="3"/>
<dbReference type="InterPro" id="IPR034733">
    <property type="entry name" value="AcCoA_carboxyl_beta"/>
</dbReference>
<dbReference type="InterPro" id="IPR029045">
    <property type="entry name" value="ClpP/crotonase-like_dom_sf"/>
</dbReference>
<feature type="domain" description="CoA carboxyltransferase C-terminal" evidence="2">
    <location>
        <begin position="318"/>
        <end position="565"/>
    </location>
</feature>
<dbReference type="InterPro" id="IPR051047">
    <property type="entry name" value="AccD/PCCB"/>
</dbReference>
<proteinExistence type="predicted"/>
<dbReference type="SUPFAM" id="SSF52096">
    <property type="entry name" value="ClpP/crotonase"/>
    <property type="match status" value="2"/>
</dbReference>
<organism evidence="3 4">
    <name type="scientific">Candidatus Protofrankia datiscae</name>
    <dbReference type="NCBI Taxonomy" id="2716812"/>
    <lineage>
        <taxon>Bacteria</taxon>
        <taxon>Bacillati</taxon>
        <taxon>Actinomycetota</taxon>
        <taxon>Actinomycetes</taxon>
        <taxon>Frankiales</taxon>
        <taxon>Frankiaceae</taxon>
        <taxon>Protofrankia</taxon>
    </lineage>
</organism>